<gene>
    <name evidence="2" type="ORF">EV420DRAFT_1479368</name>
</gene>
<comment type="caution">
    <text evidence="2">The sequence shown here is derived from an EMBL/GenBank/DDBJ whole genome shotgun (WGS) entry which is preliminary data.</text>
</comment>
<feature type="compositionally biased region" description="Low complexity" evidence="1">
    <location>
        <begin position="393"/>
        <end position="406"/>
    </location>
</feature>
<feature type="region of interest" description="Disordered" evidence="1">
    <location>
        <begin position="332"/>
        <end position="438"/>
    </location>
</feature>
<protein>
    <submittedName>
        <fullName evidence="2">Uncharacterized protein</fullName>
    </submittedName>
</protein>
<feature type="compositionally biased region" description="Polar residues" evidence="1">
    <location>
        <begin position="340"/>
        <end position="360"/>
    </location>
</feature>
<sequence length="643" mass="71161">MGVVSSRNPSKNQKNYIASISSEMHGEIFMGNPGTFQGTWFDFLMSELPGYGVAVKEDHARAYCISVCRRYHKRYHPLLPHNEEPTTEALALVNDDVADPEMPFPDAAKLSPQQFLKAMEDYKTYQDTVKACNFQIECWLRYHHKEANTMAKDADDPYNHFLARFTGQSTAKPRRRTPYNLWCEIHGKDIEQELETMVNQEEERDEWLQRSEQEHATAMEAWRAGGNGKVPDDLLDIQKCIDRLPEFIQPIIDIVAECTRGNICSGTTPGPHGQNFVKEEAKLYNKLVAPTFSKFLRKCYRPDQCQALALPDDGGLGALGLMLSDYENAFVHPAEDPQNPEAQQGDVSSSQPQIIPSDGSNYMPPSASCLLSPTPSCPMSPAPSRPASPAPSAPSRAATPPAALKLPFPPPPPISPLPLPPSPFTAPGQLEAEPGQLSLSKRTAEDSLGSGVILKRMKTDGRGGGNHKGSLTTKVVEVPGGTEKVVPPLISIVFLSSAPLWATQVVYSWVAFQSANGFDSSDKLPANYRPECKFQSPFWAWWANLQPEGRVGAYEHPIEDLEHEDDGRPIQIHPSTDISWECLKTCSGRNGMVSVVAALFFWAEGAKVLPLTTHRERARSSEAHRELYFAMGDVCYVLQSLLD</sequence>
<name>A0AA39KE98_ARMTA</name>
<dbReference type="GeneID" id="85353112"/>
<organism evidence="2 3">
    <name type="scientific">Armillaria tabescens</name>
    <name type="common">Ringless honey mushroom</name>
    <name type="synonym">Agaricus tabescens</name>
    <dbReference type="NCBI Taxonomy" id="1929756"/>
    <lineage>
        <taxon>Eukaryota</taxon>
        <taxon>Fungi</taxon>
        <taxon>Dikarya</taxon>
        <taxon>Basidiomycota</taxon>
        <taxon>Agaricomycotina</taxon>
        <taxon>Agaricomycetes</taxon>
        <taxon>Agaricomycetidae</taxon>
        <taxon>Agaricales</taxon>
        <taxon>Marasmiineae</taxon>
        <taxon>Physalacriaceae</taxon>
        <taxon>Desarmillaria</taxon>
    </lineage>
</organism>
<keyword evidence="3" id="KW-1185">Reference proteome</keyword>
<dbReference type="EMBL" id="JAUEPS010000015">
    <property type="protein sequence ID" value="KAK0459387.1"/>
    <property type="molecule type" value="Genomic_DNA"/>
</dbReference>
<evidence type="ECO:0000313" key="3">
    <source>
        <dbReference type="Proteomes" id="UP001175211"/>
    </source>
</evidence>
<feature type="compositionally biased region" description="Pro residues" evidence="1">
    <location>
        <begin position="375"/>
        <end position="392"/>
    </location>
</feature>
<evidence type="ECO:0000313" key="2">
    <source>
        <dbReference type="EMBL" id="KAK0459387.1"/>
    </source>
</evidence>
<reference evidence="2" key="1">
    <citation type="submission" date="2023-06" db="EMBL/GenBank/DDBJ databases">
        <authorList>
            <consortium name="Lawrence Berkeley National Laboratory"/>
            <person name="Ahrendt S."/>
            <person name="Sahu N."/>
            <person name="Indic B."/>
            <person name="Wong-Bajracharya J."/>
            <person name="Merenyi Z."/>
            <person name="Ke H.-M."/>
            <person name="Monk M."/>
            <person name="Kocsube S."/>
            <person name="Drula E."/>
            <person name="Lipzen A."/>
            <person name="Balint B."/>
            <person name="Henrissat B."/>
            <person name="Andreopoulos B."/>
            <person name="Martin F.M."/>
            <person name="Harder C.B."/>
            <person name="Rigling D."/>
            <person name="Ford K.L."/>
            <person name="Foster G.D."/>
            <person name="Pangilinan J."/>
            <person name="Papanicolaou A."/>
            <person name="Barry K."/>
            <person name="LaButti K."/>
            <person name="Viragh M."/>
            <person name="Koriabine M."/>
            <person name="Yan M."/>
            <person name="Riley R."/>
            <person name="Champramary S."/>
            <person name="Plett K.L."/>
            <person name="Tsai I.J."/>
            <person name="Slot J."/>
            <person name="Sipos G."/>
            <person name="Plett J."/>
            <person name="Nagy L.G."/>
            <person name="Grigoriev I.V."/>
        </authorList>
    </citation>
    <scope>NUCLEOTIDE SEQUENCE</scope>
    <source>
        <strain evidence="2">CCBAS 213</strain>
    </source>
</reference>
<accession>A0AA39KE98</accession>
<evidence type="ECO:0000256" key="1">
    <source>
        <dbReference type="SAM" id="MobiDB-lite"/>
    </source>
</evidence>
<feature type="compositionally biased region" description="Pro residues" evidence="1">
    <location>
        <begin position="407"/>
        <end position="424"/>
    </location>
</feature>
<dbReference type="RefSeq" id="XP_060331613.1">
    <property type="nucleotide sequence ID" value="XM_060469564.1"/>
</dbReference>
<proteinExistence type="predicted"/>
<dbReference type="Proteomes" id="UP001175211">
    <property type="component" value="Unassembled WGS sequence"/>
</dbReference>
<dbReference type="AlphaFoldDB" id="A0AA39KE98"/>